<gene>
    <name evidence="2" type="ORF">EDC22_103282</name>
</gene>
<dbReference type="SUPFAM" id="SSF53067">
    <property type="entry name" value="Actin-like ATPase domain"/>
    <property type="match status" value="2"/>
</dbReference>
<dbReference type="InterPro" id="IPR000905">
    <property type="entry name" value="Gcp-like_dom"/>
</dbReference>
<dbReference type="GO" id="GO:0005829">
    <property type="term" value="C:cytosol"/>
    <property type="evidence" value="ECO:0007669"/>
    <property type="project" value="TreeGrafter"/>
</dbReference>
<dbReference type="CDD" id="cd24032">
    <property type="entry name" value="ASKHA_NBD_TsaB"/>
    <property type="match status" value="1"/>
</dbReference>
<organism evidence="2 3">
    <name type="scientific">Tepidamorphus gemmatus</name>
    <dbReference type="NCBI Taxonomy" id="747076"/>
    <lineage>
        <taxon>Bacteria</taxon>
        <taxon>Pseudomonadati</taxon>
        <taxon>Pseudomonadota</taxon>
        <taxon>Alphaproteobacteria</taxon>
        <taxon>Hyphomicrobiales</taxon>
        <taxon>Tepidamorphaceae</taxon>
        <taxon>Tepidamorphus</taxon>
    </lineage>
</organism>
<dbReference type="EMBL" id="SMAK01000003">
    <property type="protein sequence ID" value="TCT11969.1"/>
    <property type="molecule type" value="Genomic_DNA"/>
</dbReference>
<dbReference type="InterPro" id="IPR022496">
    <property type="entry name" value="T6A_TsaB"/>
</dbReference>
<comment type="caution">
    <text evidence="2">The sequence shown here is derived from an EMBL/GenBank/DDBJ whole genome shotgun (WGS) entry which is preliminary data.</text>
</comment>
<dbReference type="RefSeq" id="WP_245499666.1">
    <property type="nucleotide sequence ID" value="NZ_SMAK01000003.1"/>
</dbReference>
<accession>A0A4R3MHX0</accession>
<keyword evidence="3" id="KW-1185">Reference proteome</keyword>
<dbReference type="InterPro" id="IPR043129">
    <property type="entry name" value="ATPase_NBD"/>
</dbReference>
<dbReference type="Gene3D" id="3.30.420.40">
    <property type="match status" value="2"/>
</dbReference>
<proteinExistence type="predicted"/>
<dbReference type="Proteomes" id="UP000295678">
    <property type="component" value="Unassembled WGS sequence"/>
</dbReference>
<evidence type="ECO:0000313" key="3">
    <source>
        <dbReference type="Proteomes" id="UP000295678"/>
    </source>
</evidence>
<name>A0A4R3MHX0_9HYPH</name>
<dbReference type="AlphaFoldDB" id="A0A4R3MHX0"/>
<sequence>MDRRIGAHPFVVAFRHAVTPQMTILAIDTALAACSVAIADGERTVSRIVPMARGHAEVLMPLVAEVLADAGIGYDAIDRFAVTIGPGTFTGVRVGVAAVRGMALATGRPAIGVSTLEAIAATHVAAGRPAAPFAVAMDARREEVYAQVFSADGAPLDDARAVAVDMLAAGLAADVGAVVGTAGGLLAEAALRLGRSVVPTAAIGWPDPVALARLAAVRQPARAPAPLYLRAPDARPQTAARLARA</sequence>
<evidence type="ECO:0000313" key="2">
    <source>
        <dbReference type="EMBL" id="TCT11969.1"/>
    </source>
</evidence>
<reference evidence="2 3" key="1">
    <citation type="submission" date="2019-03" db="EMBL/GenBank/DDBJ databases">
        <title>Genomic Encyclopedia of Type Strains, Phase IV (KMG-IV): sequencing the most valuable type-strain genomes for metagenomic binning, comparative biology and taxonomic classification.</title>
        <authorList>
            <person name="Goeker M."/>
        </authorList>
    </citation>
    <scope>NUCLEOTIDE SEQUENCE [LARGE SCALE GENOMIC DNA]</scope>
    <source>
        <strain evidence="2 3">DSM 19345</strain>
    </source>
</reference>
<dbReference type="PANTHER" id="PTHR11735">
    <property type="entry name" value="TRNA N6-ADENOSINE THREONYLCARBAMOYLTRANSFERASE"/>
    <property type="match status" value="1"/>
</dbReference>
<dbReference type="Pfam" id="PF00814">
    <property type="entry name" value="TsaD"/>
    <property type="match status" value="1"/>
</dbReference>
<dbReference type="NCBIfam" id="TIGR03725">
    <property type="entry name" value="T6A_YeaZ"/>
    <property type="match status" value="1"/>
</dbReference>
<evidence type="ECO:0000259" key="1">
    <source>
        <dbReference type="Pfam" id="PF00814"/>
    </source>
</evidence>
<dbReference type="GO" id="GO:0002949">
    <property type="term" value="P:tRNA threonylcarbamoyladenosine modification"/>
    <property type="evidence" value="ECO:0007669"/>
    <property type="project" value="InterPro"/>
</dbReference>
<protein>
    <submittedName>
        <fullName evidence="2">tRNA threonylcarbamoyladenosine biosynthesis protein TsaB</fullName>
    </submittedName>
</protein>
<dbReference type="PANTHER" id="PTHR11735:SF11">
    <property type="entry name" value="TRNA THREONYLCARBAMOYLADENOSINE BIOSYNTHESIS PROTEIN TSAB"/>
    <property type="match status" value="1"/>
</dbReference>
<feature type="domain" description="Gcp-like" evidence="1">
    <location>
        <begin position="52"/>
        <end position="172"/>
    </location>
</feature>